<dbReference type="AlphaFoldDB" id="Q2SDY4"/>
<reference evidence="1 2" key="1">
    <citation type="journal article" date="2005" name="Nucleic Acids Res.">
        <title>Genomic blueprint of Hahella chejuensis, a marine microbe producing an algicidal agent.</title>
        <authorList>
            <person name="Jeong H."/>
            <person name="Yim J.H."/>
            <person name="Lee C."/>
            <person name="Choi S.-H."/>
            <person name="Park Y.K."/>
            <person name="Yoon S.H."/>
            <person name="Hur C.-G."/>
            <person name="Kang H.-Y."/>
            <person name="Kim D."/>
            <person name="Lee H.H."/>
            <person name="Park K.H."/>
            <person name="Park S.-H."/>
            <person name="Park H.-S."/>
            <person name="Lee H.K."/>
            <person name="Oh T.K."/>
            <person name="Kim J.F."/>
        </authorList>
    </citation>
    <scope>NUCLEOTIDE SEQUENCE [LARGE SCALE GENOMIC DNA]</scope>
    <source>
        <strain evidence="1 2">KCTC 2396</strain>
    </source>
</reference>
<dbReference type="KEGG" id="hch:HCH_04436"/>
<organism evidence="1 2">
    <name type="scientific">Hahella chejuensis (strain KCTC 2396)</name>
    <dbReference type="NCBI Taxonomy" id="349521"/>
    <lineage>
        <taxon>Bacteria</taxon>
        <taxon>Pseudomonadati</taxon>
        <taxon>Pseudomonadota</taxon>
        <taxon>Gammaproteobacteria</taxon>
        <taxon>Oceanospirillales</taxon>
        <taxon>Hahellaceae</taxon>
        <taxon>Hahella</taxon>
    </lineage>
</organism>
<keyword evidence="2" id="KW-1185">Reference proteome</keyword>
<protein>
    <submittedName>
        <fullName evidence="1">Uncharacterized protein</fullName>
    </submittedName>
</protein>
<dbReference type="Proteomes" id="UP000000238">
    <property type="component" value="Chromosome"/>
</dbReference>
<name>Q2SDY4_HAHCH</name>
<accession>Q2SDY4</accession>
<dbReference type="EMBL" id="CP000155">
    <property type="protein sequence ID" value="ABC31140.1"/>
    <property type="molecule type" value="Genomic_DNA"/>
</dbReference>
<proteinExistence type="predicted"/>
<dbReference type="STRING" id="349521.HCH_04436"/>
<evidence type="ECO:0000313" key="1">
    <source>
        <dbReference type="EMBL" id="ABC31140.1"/>
    </source>
</evidence>
<sequence length="53" mass="5941">MTFPPVGPANSRWPRRLSGVCYVQGRLILKYNPNIDTCLDMAAGFVMNTIAQR</sequence>
<dbReference type="HOGENOM" id="CLU_3062125_0_0_6"/>
<gene>
    <name evidence="1" type="ordered locus">HCH_04436</name>
</gene>
<evidence type="ECO:0000313" key="2">
    <source>
        <dbReference type="Proteomes" id="UP000000238"/>
    </source>
</evidence>